<dbReference type="Proteomes" id="UP000318571">
    <property type="component" value="Chromosome 1"/>
</dbReference>
<evidence type="ECO:0000313" key="1">
    <source>
        <dbReference type="EMBL" id="TRY68892.1"/>
    </source>
</evidence>
<name>A0A553NTY9_TIGCA</name>
<dbReference type="AlphaFoldDB" id="A0A553NTY9"/>
<evidence type="ECO:0000313" key="2">
    <source>
        <dbReference type="Proteomes" id="UP000318571"/>
    </source>
</evidence>
<dbReference type="EMBL" id="VCGU01000010">
    <property type="protein sequence ID" value="TRY68892.1"/>
    <property type="molecule type" value="Genomic_DNA"/>
</dbReference>
<proteinExistence type="predicted"/>
<gene>
    <name evidence="1" type="ORF">TCAL_15131</name>
</gene>
<reference evidence="1 2" key="1">
    <citation type="journal article" date="2018" name="Nat. Ecol. Evol.">
        <title>Genomic signatures of mitonuclear coevolution across populations of Tigriopus californicus.</title>
        <authorList>
            <person name="Barreto F.S."/>
            <person name="Watson E.T."/>
            <person name="Lima T.G."/>
            <person name="Willett C.S."/>
            <person name="Edmands S."/>
            <person name="Li W."/>
            <person name="Burton R.S."/>
        </authorList>
    </citation>
    <scope>NUCLEOTIDE SEQUENCE [LARGE SCALE GENOMIC DNA]</scope>
    <source>
        <strain evidence="1 2">San Diego</strain>
    </source>
</reference>
<protein>
    <submittedName>
        <fullName evidence="1">Uncharacterized protein</fullName>
    </submittedName>
</protein>
<keyword evidence="2" id="KW-1185">Reference proteome</keyword>
<sequence length="124" mass="14407">MPLIVPNTHQECREVEPPHHANHSLTLMDTPKCSSGHELLWPLLKRSADTIVLKLVRWMQSVNALWSCTQEETMASRVATRKYMQLRNWDASSSFRNLISHWSNHIEEELRLLEEKANEAYGSL</sequence>
<accession>A0A553NTY9</accession>
<comment type="caution">
    <text evidence="1">The sequence shown here is derived from an EMBL/GenBank/DDBJ whole genome shotgun (WGS) entry which is preliminary data.</text>
</comment>
<organism evidence="1 2">
    <name type="scientific">Tigriopus californicus</name>
    <name type="common">Marine copepod</name>
    <dbReference type="NCBI Taxonomy" id="6832"/>
    <lineage>
        <taxon>Eukaryota</taxon>
        <taxon>Metazoa</taxon>
        <taxon>Ecdysozoa</taxon>
        <taxon>Arthropoda</taxon>
        <taxon>Crustacea</taxon>
        <taxon>Multicrustacea</taxon>
        <taxon>Hexanauplia</taxon>
        <taxon>Copepoda</taxon>
        <taxon>Harpacticoida</taxon>
        <taxon>Harpacticidae</taxon>
        <taxon>Tigriopus</taxon>
    </lineage>
</organism>